<dbReference type="InParanoid" id="F0XQL2"/>
<evidence type="ECO:0000256" key="5">
    <source>
        <dbReference type="ARBA" id="ARBA00022989"/>
    </source>
</evidence>
<dbReference type="FunFam" id="1.20.1250.20:FF:000386">
    <property type="entry name" value="MFS general substrate transporter"/>
    <property type="match status" value="1"/>
</dbReference>
<proteinExistence type="inferred from homology"/>
<name>F0XQL2_GROCL</name>
<evidence type="ECO:0000256" key="6">
    <source>
        <dbReference type="ARBA" id="ARBA00023136"/>
    </source>
</evidence>
<dbReference type="Gene3D" id="1.20.1250.20">
    <property type="entry name" value="MFS general substrate transporter like domains"/>
    <property type="match status" value="2"/>
</dbReference>
<dbReference type="InterPro" id="IPR011701">
    <property type="entry name" value="MFS"/>
</dbReference>
<evidence type="ECO:0000313" key="11">
    <source>
        <dbReference type="Proteomes" id="UP000007796"/>
    </source>
</evidence>
<organism evidence="11">
    <name type="scientific">Grosmannia clavigera (strain kw1407 / UAMH 11150)</name>
    <name type="common">Blue stain fungus</name>
    <name type="synonym">Graphiocladiella clavigera</name>
    <dbReference type="NCBI Taxonomy" id="655863"/>
    <lineage>
        <taxon>Eukaryota</taxon>
        <taxon>Fungi</taxon>
        <taxon>Dikarya</taxon>
        <taxon>Ascomycota</taxon>
        <taxon>Pezizomycotina</taxon>
        <taxon>Sordariomycetes</taxon>
        <taxon>Sordariomycetidae</taxon>
        <taxon>Ophiostomatales</taxon>
        <taxon>Ophiostomataceae</taxon>
        <taxon>Leptographium</taxon>
    </lineage>
</organism>
<dbReference type="STRING" id="655863.F0XQL2"/>
<protein>
    <submittedName>
        <fullName evidence="10">Major facilitator superfamily transporter</fullName>
    </submittedName>
</protein>
<accession>F0XQL2</accession>
<feature type="transmembrane region" description="Helical" evidence="8">
    <location>
        <begin position="385"/>
        <end position="404"/>
    </location>
</feature>
<dbReference type="EMBL" id="GL629807">
    <property type="protein sequence ID" value="EFW99882.1"/>
    <property type="molecule type" value="Genomic_DNA"/>
</dbReference>
<feature type="domain" description="Major facilitator superfamily (MFS) profile" evidence="9">
    <location>
        <begin position="110"/>
        <end position="533"/>
    </location>
</feature>
<evidence type="ECO:0000259" key="9">
    <source>
        <dbReference type="PROSITE" id="PS50850"/>
    </source>
</evidence>
<keyword evidence="2" id="KW-0813">Transport</keyword>
<evidence type="ECO:0000256" key="1">
    <source>
        <dbReference type="ARBA" id="ARBA00004651"/>
    </source>
</evidence>
<dbReference type="OrthoDB" id="3639251at2759"/>
<keyword evidence="5 8" id="KW-1133">Transmembrane helix</keyword>
<dbReference type="HOGENOM" id="CLU_001265_4_2_1"/>
<evidence type="ECO:0000256" key="7">
    <source>
        <dbReference type="ARBA" id="ARBA00037968"/>
    </source>
</evidence>
<dbReference type="GO" id="GO:0005886">
    <property type="term" value="C:plasma membrane"/>
    <property type="evidence" value="ECO:0007669"/>
    <property type="project" value="UniProtKB-SubCell"/>
</dbReference>
<dbReference type="eggNOG" id="KOG2533">
    <property type="taxonomic scope" value="Eukaryota"/>
</dbReference>
<dbReference type="FunFam" id="1.20.1250.20:FF:000065">
    <property type="entry name" value="Putative MFS pantothenate transporter"/>
    <property type="match status" value="1"/>
</dbReference>
<evidence type="ECO:0000256" key="2">
    <source>
        <dbReference type="ARBA" id="ARBA00022448"/>
    </source>
</evidence>
<evidence type="ECO:0000313" key="10">
    <source>
        <dbReference type="EMBL" id="EFW99882.1"/>
    </source>
</evidence>
<comment type="subcellular location">
    <subcellularLocation>
        <location evidence="1">Cell membrane</location>
        <topology evidence="1">Multi-pass membrane protein</topology>
    </subcellularLocation>
</comment>
<feature type="transmembrane region" description="Helical" evidence="8">
    <location>
        <begin position="416"/>
        <end position="434"/>
    </location>
</feature>
<dbReference type="AlphaFoldDB" id="F0XQL2"/>
<dbReference type="RefSeq" id="XP_014169297.1">
    <property type="nucleotide sequence ID" value="XM_014313822.1"/>
</dbReference>
<dbReference type="Proteomes" id="UP000007796">
    <property type="component" value="Unassembled WGS sequence"/>
</dbReference>
<dbReference type="InterPro" id="IPR036259">
    <property type="entry name" value="MFS_trans_sf"/>
</dbReference>
<feature type="transmembrane region" description="Helical" evidence="8">
    <location>
        <begin position="345"/>
        <end position="365"/>
    </location>
</feature>
<gene>
    <name evidence="10" type="ORF">CMQ_200</name>
</gene>
<dbReference type="GO" id="GO:0022857">
    <property type="term" value="F:transmembrane transporter activity"/>
    <property type="evidence" value="ECO:0007669"/>
    <property type="project" value="InterPro"/>
</dbReference>
<feature type="transmembrane region" description="Helical" evidence="8">
    <location>
        <begin position="474"/>
        <end position="496"/>
    </location>
</feature>
<feature type="transmembrane region" description="Helical" evidence="8">
    <location>
        <begin position="275"/>
        <end position="297"/>
    </location>
</feature>
<feature type="transmembrane region" description="Helical" evidence="8">
    <location>
        <begin position="237"/>
        <end position="255"/>
    </location>
</feature>
<feature type="transmembrane region" description="Helical" evidence="8">
    <location>
        <begin position="440"/>
        <end position="462"/>
    </location>
</feature>
<evidence type="ECO:0000256" key="4">
    <source>
        <dbReference type="ARBA" id="ARBA00022692"/>
    </source>
</evidence>
<dbReference type="PANTHER" id="PTHR43791:SF39">
    <property type="entry name" value="TRANSPORTER LIZ1_SEO1, PUTATIVE (AFU_ORTHOLOGUE AFUA_3G00980)-RELATED"/>
    <property type="match status" value="1"/>
</dbReference>
<dbReference type="InterPro" id="IPR020846">
    <property type="entry name" value="MFS_dom"/>
</dbReference>
<evidence type="ECO:0000256" key="8">
    <source>
        <dbReference type="SAM" id="Phobius"/>
    </source>
</evidence>
<keyword evidence="3" id="KW-1003">Cell membrane</keyword>
<feature type="transmembrane region" description="Helical" evidence="8">
    <location>
        <begin position="508"/>
        <end position="528"/>
    </location>
</feature>
<keyword evidence="4 8" id="KW-0812">Transmembrane</keyword>
<sequence>MASWFWSLRKNPVDELEHQYQPLLVGGAVSAVPSSSAQRNEDGPDSETAYKATIEGSQPFASSSVSGSSTLHGAGLILKKPKRTWRSNLWDTLDKSPEERRFLFKLDTVVLTFASLGYFIKNLDQLNINNAYVSGMKDDLGLYGNQLNYAIASWTVGYVIGEVPSNLILTRVRPSIWIPACEVTWSLLTAVTSRVTSAGQLYALRFLIGLAESSFYPGMQYVIGSWYRSDELAKRSCIFHAAGAVGSMFSGYLMAGVHEHLGGADGGTLLGLRSWQWLFVADTCISLPIALAGFFLLPDVPEITRAWYFDAGEIAMAQRRIALEGRASRGAFSRAKFRRIFFDGWHIYALTALYVCFNNGSGFGGQPAFQLWLKSAGYGVSAINIYPTLTSVVQVVMTFAYAWTSDALLRGARWPPIVFAGCLNIVIYTSLAVWDIPVAWKWTCFLLTGCGAGISGLTYAWAHEICRGDNEERALVTGTMNEMAYVFQAWLPLLVWQQVDAPYYRKGFVSNIVLSALLIVMAFLIRNLHQKEKRQNKLTEDDDEQVQLVV</sequence>
<reference evidence="10 11" key="1">
    <citation type="journal article" date="2011" name="Proc. Natl. Acad. Sci. U.S.A.">
        <title>Genome and transcriptome analyses of the mountain pine beetle-fungal symbiont Grosmannia clavigera, a lodgepole pine pathogen.</title>
        <authorList>
            <person name="DiGuistini S."/>
            <person name="Wang Y."/>
            <person name="Liao N.Y."/>
            <person name="Taylor G."/>
            <person name="Tanguay P."/>
            <person name="Feau N."/>
            <person name="Henrissat B."/>
            <person name="Chan S.K."/>
            <person name="Hesse-Orce U."/>
            <person name="Alamouti S.M."/>
            <person name="Tsui C.K.M."/>
            <person name="Docking R.T."/>
            <person name="Levasseur A."/>
            <person name="Haridas S."/>
            <person name="Robertson G."/>
            <person name="Birol I."/>
            <person name="Holt R.A."/>
            <person name="Marra M.A."/>
            <person name="Hamelin R.C."/>
            <person name="Hirst M."/>
            <person name="Jones S.J.M."/>
            <person name="Bohlmann J."/>
            <person name="Breuil C."/>
        </authorList>
    </citation>
    <scope>NUCLEOTIDE SEQUENCE [LARGE SCALE GENOMIC DNA]</scope>
    <source>
        <strain evidence="11">kw1407 / UAMH 11150</strain>
    </source>
</reference>
<keyword evidence="11" id="KW-1185">Reference proteome</keyword>
<dbReference type="PANTHER" id="PTHR43791">
    <property type="entry name" value="PERMEASE-RELATED"/>
    <property type="match status" value="1"/>
</dbReference>
<dbReference type="PROSITE" id="PS50850">
    <property type="entry name" value="MFS"/>
    <property type="match status" value="1"/>
</dbReference>
<dbReference type="SUPFAM" id="SSF103473">
    <property type="entry name" value="MFS general substrate transporter"/>
    <property type="match status" value="1"/>
</dbReference>
<dbReference type="Pfam" id="PF07690">
    <property type="entry name" value="MFS_1"/>
    <property type="match status" value="1"/>
</dbReference>
<dbReference type="GeneID" id="25974941"/>
<keyword evidence="6 8" id="KW-0472">Membrane</keyword>
<evidence type="ECO:0000256" key="3">
    <source>
        <dbReference type="ARBA" id="ARBA00022475"/>
    </source>
</evidence>
<comment type="similarity">
    <text evidence="7">Belongs to the major facilitator superfamily. Allantoate permease family.</text>
</comment>